<evidence type="ECO:0000259" key="2">
    <source>
        <dbReference type="Pfam" id="PF02470"/>
    </source>
</evidence>
<dbReference type="Pfam" id="PF02470">
    <property type="entry name" value="MlaD"/>
    <property type="match status" value="1"/>
</dbReference>
<feature type="domain" description="Mce/MlaD" evidence="2">
    <location>
        <begin position="34"/>
        <end position="109"/>
    </location>
</feature>
<dbReference type="InterPro" id="IPR052336">
    <property type="entry name" value="MlaD_Phospholipid_Transporter"/>
</dbReference>
<dbReference type="PANTHER" id="PTHR33371">
    <property type="entry name" value="INTERMEMBRANE PHOSPHOLIPID TRANSPORT SYSTEM BINDING PROTEIN MLAD-RELATED"/>
    <property type="match status" value="1"/>
</dbReference>
<evidence type="ECO:0000256" key="1">
    <source>
        <dbReference type="SAM" id="Coils"/>
    </source>
</evidence>
<dbReference type="EMBL" id="CP155573">
    <property type="protein sequence ID" value="XFO68124.1"/>
    <property type="molecule type" value="Genomic_DNA"/>
</dbReference>
<organism evidence="3 4">
    <name type="scientific">Sporomusa silvacetica DSM 10669</name>
    <dbReference type="NCBI Taxonomy" id="1123289"/>
    <lineage>
        <taxon>Bacteria</taxon>
        <taxon>Bacillati</taxon>
        <taxon>Bacillota</taxon>
        <taxon>Negativicutes</taxon>
        <taxon>Selenomonadales</taxon>
        <taxon>Sporomusaceae</taxon>
        <taxon>Sporomusa</taxon>
    </lineage>
</organism>
<evidence type="ECO:0000313" key="3">
    <source>
        <dbReference type="EMBL" id="XFO68124.1"/>
    </source>
</evidence>
<gene>
    <name evidence="3" type="ORF">SPSIL_043440</name>
</gene>
<dbReference type="PANTHER" id="PTHR33371:SF4">
    <property type="entry name" value="INTERMEMBRANE PHOSPHOLIPID TRANSPORT SYSTEM BINDING PROTEIN MLAD"/>
    <property type="match status" value="1"/>
</dbReference>
<dbReference type="Proteomes" id="UP000216752">
    <property type="component" value="Chromosome"/>
</dbReference>
<accession>A0ABZ3IQZ2</accession>
<protein>
    <recommendedName>
        <fullName evidence="2">Mce/MlaD domain-containing protein</fullName>
    </recommendedName>
</protein>
<name>A0ABZ3IQZ2_9FIRM</name>
<dbReference type="RefSeq" id="WP_094603922.1">
    <property type="nucleotide sequence ID" value="NZ_CP155573.1"/>
</dbReference>
<reference evidence="3" key="1">
    <citation type="submission" date="2024-05" db="EMBL/GenBank/DDBJ databases">
        <title>Isolation and characterization of Sporomusa carbonis sp. nov., a carboxydotrophic hydrogenogen in the genus of Sporomusa isolated from a charcoal burning pile.</title>
        <authorList>
            <person name="Boeer T."/>
            <person name="Rosenbaum F."/>
            <person name="Eysell L."/>
            <person name="Mueller V."/>
            <person name="Daniel R."/>
            <person name="Poehlein A."/>
        </authorList>
    </citation>
    <scope>NUCLEOTIDE SEQUENCE [LARGE SCALE GENOMIC DNA]</scope>
    <source>
        <strain evidence="3">DSM 10669</strain>
    </source>
</reference>
<proteinExistence type="predicted"/>
<sequence length="424" mass="45659">MMNTEAKVGAITLAGLALLVGMIFYLSGMSFGDKGYPVHAMFGQVSGLKPGNIVRYAGVDVGKVAEVRVLPDGVVADIMLNPGVKVPAGSKFTIGSDGLLGEKFINVVPQRDVKGFLVPNDTVYGENPQGMDELLVSANEVLAEIKTLVKALNDVIGDEKVRAALKETALNTRAITENLNRLTTTLAMMADESHGDVTSMVSNLKDMSISLKAAAGRVDNMLADVDNNGQTAKDLRETIAALRQTSSRVEKMATALEGVVTDPETSKNLKETLRNARDASAKANQMLDKVSNIKTEASIEALYDADNRKYQSNANFIINTSPNDFTVIGVNDIGEDNKINLQLGKSGPAVSQRVGIIDNKVGIGMDAKLGNELRMSLDAYDPNDVRVKLRTQYQVAPDTFLVGQTVSLNKHEERTSYFGIKQSF</sequence>
<keyword evidence="1" id="KW-0175">Coiled coil</keyword>
<feature type="coiled-coil region" evidence="1">
    <location>
        <begin position="232"/>
        <end position="289"/>
    </location>
</feature>
<keyword evidence="4" id="KW-1185">Reference proteome</keyword>
<dbReference type="InterPro" id="IPR003399">
    <property type="entry name" value="Mce/MlaD"/>
</dbReference>
<evidence type="ECO:0000313" key="4">
    <source>
        <dbReference type="Proteomes" id="UP000216752"/>
    </source>
</evidence>